<dbReference type="InterPro" id="IPR025668">
    <property type="entry name" value="Tnp_DDE_dom"/>
</dbReference>
<dbReference type="SMART" id="SM00422">
    <property type="entry name" value="HTH_MERR"/>
    <property type="match status" value="1"/>
</dbReference>
<dbReference type="Proteomes" id="UP001597267">
    <property type="component" value="Unassembled WGS sequence"/>
</dbReference>
<sequence length="195" mass="21618">MTKTYSIGEVAAMLDLAPSTIRYYDSQHIIPPVKKGSNGLRIFTDTNIMDLRIVECLKIAGMSVKEIQKYMVLVAQGNASLAKRLAVFQQLRQDTLQKLNQLEYTLKVINFRRLNCNPNLKVNNSAGELSPFGGLVLMAEFAAQLGLKDLFKRAVNFIPRQNAVKHDDTSILSQLLCQRIAGYSADSAANTLGLL</sequence>
<gene>
    <name evidence="3" type="ORF">ACFQ5M_12375</name>
</gene>
<dbReference type="SUPFAM" id="SSF46955">
    <property type="entry name" value="Putative DNA-binding domain"/>
    <property type="match status" value="1"/>
</dbReference>
<keyword evidence="4" id="KW-1185">Reference proteome</keyword>
<dbReference type="InterPro" id="IPR009061">
    <property type="entry name" value="DNA-bd_dom_put_sf"/>
</dbReference>
<dbReference type="Pfam" id="PF13411">
    <property type="entry name" value="MerR_1"/>
    <property type="match status" value="1"/>
</dbReference>
<dbReference type="InterPro" id="IPR047057">
    <property type="entry name" value="MerR_fam"/>
</dbReference>
<name>A0ABW4J949_9LACO</name>
<proteinExistence type="predicted"/>
<dbReference type="CDD" id="cd01109">
    <property type="entry name" value="HTH_YyaN"/>
    <property type="match status" value="1"/>
</dbReference>
<dbReference type="InterPro" id="IPR000551">
    <property type="entry name" value="MerR-type_HTH_dom"/>
</dbReference>
<dbReference type="RefSeq" id="WP_125712915.1">
    <property type="nucleotide sequence ID" value="NZ_JBHTOP010000026.1"/>
</dbReference>
<dbReference type="EMBL" id="JBHTOP010000026">
    <property type="protein sequence ID" value="MFD1672897.1"/>
    <property type="molecule type" value="Genomic_DNA"/>
</dbReference>
<dbReference type="Gene3D" id="1.10.1660.10">
    <property type="match status" value="1"/>
</dbReference>
<reference evidence="4" key="1">
    <citation type="journal article" date="2019" name="Int. J. Syst. Evol. Microbiol.">
        <title>The Global Catalogue of Microorganisms (GCM) 10K type strain sequencing project: providing services to taxonomists for standard genome sequencing and annotation.</title>
        <authorList>
            <consortium name="The Broad Institute Genomics Platform"/>
            <consortium name="The Broad Institute Genome Sequencing Center for Infectious Disease"/>
            <person name="Wu L."/>
            <person name="Ma J."/>
        </authorList>
    </citation>
    <scope>NUCLEOTIDE SEQUENCE [LARGE SCALE GENOMIC DNA]</scope>
    <source>
        <strain evidence="4">CCM 8896</strain>
    </source>
</reference>
<evidence type="ECO:0000313" key="4">
    <source>
        <dbReference type="Proteomes" id="UP001597267"/>
    </source>
</evidence>
<dbReference type="PROSITE" id="PS50937">
    <property type="entry name" value="HTH_MERR_2"/>
    <property type="match status" value="1"/>
</dbReference>
<keyword evidence="1" id="KW-0238">DNA-binding</keyword>
<comment type="caution">
    <text evidence="3">The sequence shown here is derived from an EMBL/GenBank/DDBJ whole genome shotgun (WGS) entry which is preliminary data.</text>
</comment>
<feature type="domain" description="HTH merR-type" evidence="2">
    <location>
        <begin position="4"/>
        <end position="73"/>
    </location>
</feature>
<accession>A0ABW4J949</accession>
<dbReference type="PANTHER" id="PTHR30204">
    <property type="entry name" value="REDOX-CYCLING DRUG-SENSING TRANSCRIPTIONAL ACTIVATOR SOXR"/>
    <property type="match status" value="1"/>
</dbReference>
<protein>
    <submittedName>
        <fullName evidence="3">MerR family transcriptional regulator</fullName>
    </submittedName>
</protein>
<evidence type="ECO:0000313" key="3">
    <source>
        <dbReference type="EMBL" id="MFD1672897.1"/>
    </source>
</evidence>
<dbReference type="Pfam" id="PF13701">
    <property type="entry name" value="DDE_Tnp_1_4"/>
    <property type="match status" value="1"/>
</dbReference>
<evidence type="ECO:0000256" key="1">
    <source>
        <dbReference type="ARBA" id="ARBA00023125"/>
    </source>
</evidence>
<organism evidence="3 4">
    <name type="scientific">Agrilactobacillus yilanensis</name>
    <dbReference type="NCBI Taxonomy" id="2485997"/>
    <lineage>
        <taxon>Bacteria</taxon>
        <taxon>Bacillati</taxon>
        <taxon>Bacillota</taxon>
        <taxon>Bacilli</taxon>
        <taxon>Lactobacillales</taxon>
        <taxon>Lactobacillaceae</taxon>
        <taxon>Agrilactobacillus</taxon>
    </lineage>
</organism>
<evidence type="ECO:0000259" key="2">
    <source>
        <dbReference type="PROSITE" id="PS50937"/>
    </source>
</evidence>
<dbReference type="PROSITE" id="PS00552">
    <property type="entry name" value="HTH_MERR_1"/>
    <property type="match status" value="1"/>
</dbReference>
<dbReference type="PANTHER" id="PTHR30204:SF82">
    <property type="entry name" value="TRANSCRIPTIONAL REGULATOR, MERR FAMILY"/>
    <property type="match status" value="1"/>
</dbReference>